<evidence type="ECO:0000256" key="5">
    <source>
        <dbReference type="SAM" id="MobiDB-lite"/>
    </source>
</evidence>
<proteinExistence type="inferred from homology"/>
<organism evidence="8 9">
    <name type="scientific">Gekko japonicus</name>
    <name type="common">Schlegel's Japanese gecko</name>
    <dbReference type="NCBI Taxonomy" id="146911"/>
    <lineage>
        <taxon>Eukaryota</taxon>
        <taxon>Metazoa</taxon>
        <taxon>Chordata</taxon>
        <taxon>Craniata</taxon>
        <taxon>Vertebrata</taxon>
        <taxon>Euteleostomi</taxon>
        <taxon>Lepidosauria</taxon>
        <taxon>Squamata</taxon>
        <taxon>Bifurcata</taxon>
        <taxon>Gekkota</taxon>
        <taxon>Gekkonidae</taxon>
        <taxon>Gekkoninae</taxon>
        <taxon>Gekko</taxon>
    </lineage>
</organism>
<keyword evidence="3" id="KW-0479">Metal-binding</keyword>
<dbReference type="PANTHER" id="PTHR24300:SF411">
    <property type="entry name" value="CYTOCHROME P450, FAMILY 2, SUBFAMILY AB, POLYPEPTIDE 4-RELATED"/>
    <property type="match status" value="1"/>
</dbReference>
<comment type="similarity">
    <text evidence="2">Belongs to the cytochrome P450 family.</text>
</comment>
<dbReference type="InterPro" id="IPR050182">
    <property type="entry name" value="Cytochrome_P450_fam2"/>
</dbReference>
<dbReference type="Pfam" id="PF00067">
    <property type="entry name" value="p450"/>
    <property type="match status" value="1"/>
</dbReference>
<feature type="transmembrane region" description="Helical" evidence="6">
    <location>
        <begin position="184"/>
        <end position="204"/>
    </location>
</feature>
<dbReference type="GeneID" id="107125640"/>
<protein>
    <submittedName>
        <fullName evidence="9">Sodium/hydrogen exchanger 9</fullName>
    </submittedName>
</protein>
<sequence length="361" mass="40459">MLALSTIFSLLLLCYLVVQFVKLQREIRKFPPGPAPIPIIGCLWQLKFFRLDRKILTEVAKSFGNIYTLWFGWTPVVILNGFQAVRDGLTTHPEDVAGRPLAPFFHDMANNKGILLATGRTWKHQRRFSLMALKSLGLGKTSLEYQIREEAGHLVENFSNSKGLRGAIAFALAIRDTESQPKQMMFTTTLLIVFFTVWVFGGGTTPMLTWLQIRVGVDPDEDLKTEIADQTANNLDKNTTKAESAWLFRIWYGFDHKYLKPILTHAGPPLTTTLPEWCNPVARLLTSPRAYGEQLKDDDVDFIINNDELAINCPTSDFSPMPAQSSGDAPHPPGKENIYEGDLGLGGYELKSEPTPWESSA</sequence>
<dbReference type="Gene3D" id="1.10.630.10">
    <property type="entry name" value="Cytochrome P450"/>
    <property type="match status" value="1"/>
</dbReference>
<dbReference type="InterPro" id="IPR002401">
    <property type="entry name" value="Cyt_P450_E_grp-I"/>
</dbReference>
<evidence type="ECO:0000256" key="7">
    <source>
        <dbReference type="SAM" id="SignalP"/>
    </source>
</evidence>
<feature type="chain" id="PRO_5047434376" evidence="7">
    <location>
        <begin position="24"/>
        <end position="361"/>
    </location>
</feature>
<reference evidence="9" key="1">
    <citation type="submission" date="2025-08" db="UniProtKB">
        <authorList>
            <consortium name="RefSeq"/>
        </authorList>
    </citation>
    <scope>IDENTIFICATION</scope>
</reference>
<keyword evidence="7" id="KW-0732">Signal</keyword>
<comment type="cofactor">
    <cofactor evidence="1">
        <name>heme</name>
        <dbReference type="ChEBI" id="CHEBI:30413"/>
    </cofactor>
</comment>
<evidence type="ECO:0000313" key="9">
    <source>
        <dbReference type="RefSeq" id="XP_015284566.1"/>
    </source>
</evidence>
<feature type="signal peptide" evidence="7">
    <location>
        <begin position="1"/>
        <end position="23"/>
    </location>
</feature>
<evidence type="ECO:0000313" key="8">
    <source>
        <dbReference type="Proteomes" id="UP000694871"/>
    </source>
</evidence>
<evidence type="ECO:0000256" key="4">
    <source>
        <dbReference type="ARBA" id="ARBA00023004"/>
    </source>
</evidence>
<keyword evidence="6" id="KW-0812">Transmembrane</keyword>
<accession>A0ABM1LF29</accession>
<keyword evidence="8" id="KW-1185">Reference proteome</keyword>
<dbReference type="InterPro" id="IPR001128">
    <property type="entry name" value="Cyt_P450"/>
</dbReference>
<dbReference type="PRINTS" id="PR00463">
    <property type="entry name" value="EP450I"/>
</dbReference>
<dbReference type="Proteomes" id="UP000694871">
    <property type="component" value="Unplaced"/>
</dbReference>
<gene>
    <name evidence="9" type="primary">SLC9A9</name>
</gene>
<evidence type="ECO:0000256" key="3">
    <source>
        <dbReference type="ARBA" id="ARBA00022723"/>
    </source>
</evidence>
<evidence type="ECO:0000256" key="1">
    <source>
        <dbReference type="ARBA" id="ARBA00001971"/>
    </source>
</evidence>
<dbReference type="SUPFAM" id="SSF48264">
    <property type="entry name" value="Cytochrome P450"/>
    <property type="match status" value="1"/>
</dbReference>
<name>A0ABM1LF29_GEKJA</name>
<evidence type="ECO:0000256" key="2">
    <source>
        <dbReference type="ARBA" id="ARBA00010617"/>
    </source>
</evidence>
<dbReference type="PANTHER" id="PTHR24300">
    <property type="entry name" value="CYTOCHROME P450 508A4-RELATED"/>
    <property type="match status" value="1"/>
</dbReference>
<feature type="region of interest" description="Disordered" evidence="5">
    <location>
        <begin position="314"/>
        <end position="361"/>
    </location>
</feature>
<keyword evidence="6" id="KW-0472">Membrane</keyword>
<dbReference type="RefSeq" id="XP_015284566.1">
    <property type="nucleotide sequence ID" value="XM_015429080.1"/>
</dbReference>
<keyword evidence="6" id="KW-1133">Transmembrane helix</keyword>
<dbReference type="InterPro" id="IPR036396">
    <property type="entry name" value="Cyt_P450_sf"/>
</dbReference>
<evidence type="ECO:0000256" key="6">
    <source>
        <dbReference type="SAM" id="Phobius"/>
    </source>
</evidence>
<keyword evidence="4" id="KW-0408">Iron</keyword>
<feature type="compositionally biased region" description="Polar residues" evidence="5">
    <location>
        <begin position="314"/>
        <end position="327"/>
    </location>
</feature>